<evidence type="ECO:0000313" key="1">
    <source>
        <dbReference type="EMBL" id="PJI91635.1"/>
    </source>
</evidence>
<evidence type="ECO:0000313" key="2">
    <source>
        <dbReference type="Proteomes" id="UP000228531"/>
    </source>
</evidence>
<gene>
    <name evidence="1" type="ORF">BC777_0467</name>
</gene>
<keyword evidence="2" id="KW-1185">Reference proteome</keyword>
<dbReference type="RefSeq" id="WP_133122502.1">
    <property type="nucleotide sequence ID" value="NZ_PGTY01000001.1"/>
</dbReference>
<dbReference type="Proteomes" id="UP000228531">
    <property type="component" value="Unassembled WGS sequence"/>
</dbReference>
<proteinExistence type="predicted"/>
<dbReference type="OrthoDB" id="7863784at2"/>
<dbReference type="EMBL" id="PGTY01000001">
    <property type="protein sequence ID" value="PJI91635.1"/>
    <property type="molecule type" value="Genomic_DNA"/>
</dbReference>
<protein>
    <recommendedName>
        <fullName evidence="3">WD40 repeat protein</fullName>
    </recommendedName>
</protein>
<dbReference type="AlphaFoldDB" id="A0A2M8WL29"/>
<accession>A0A2M8WL29</accession>
<organism evidence="1 2">
    <name type="scientific">Yoonia maricola</name>
    <dbReference type="NCBI Taxonomy" id="420999"/>
    <lineage>
        <taxon>Bacteria</taxon>
        <taxon>Pseudomonadati</taxon>
        <taxon>Pseudomonadota</taxon>
        <taxon>Alphaproteobacteria</taxon>
        <taxon>Rhodobacterales</taxon>
        <taxon>Paracoccaceae</taxon>
        <taxon>Yoonia</taxon>
    </lineage>
</organism>
<reference evidence="1 2" key="1">
    <citation type="submission" date="2017-11" db="EMBL/GenBank/DDBJ databases">
        <title>Genomic Encyclopedia of Archaeal and Bacterial Type Strains, Phase II (KMG-II): From Individual Species to Whole Genera.</title>
        <authorList>
            <person name="Goeker M."/>
        </authorList>
    </citation>
    <scope>NUCLEOTIDE SEQUENCE [LARGE SCALE GENOMIC DNA]</scope>
    <source>
        <strain evidence="1 2">DSM 29128</strain>
    </source>
</reference>
<name>A0A2M8WL29_9RHOB</name>
<sequence length="186" mass="20393">MDSEMKDALLSSLHNTDAGVGFDPWRLTVQAAVGGACAVGFDRKSEELLVVSSNGQSVFECTSGERIYRNREGDGYDPMLLEGHRLDEPTASPFAMSGSDGGGLLKVTSDGWTVDTIQLKWPHTFCILQPPGTSIYFLHDKPNAPKKDGTYHLVQSQLGEPVAFGFSWSGKSLVWCDKSDLYVWTR</sequence>
<comment type="caution">
    <text evidence="1">The sequence shown here is derived from an EMBL/GenBank/DDBJ whole genome shotgun (WGS) entry which is preliminary data.</text>
</comment>
<evidence type="ECO:0008006" key="3">
    <source>
        <dbReference type="Google" id="ProtNLM"/>
    </source>
</evidence>